<evidence type="ECO:0000256" key="2">
    <source>
        <dbReference type="SAM" id="SignalP"/>
    </source>
</evidence>
<sequence length="212" mass="22369">MAGRRIVCGVVLGIALAGAACTSPEPAPSNPVVQPGRPGEANHTLSPEEIESGVPVVPPNAADYTYAEMMIVHHQQAVDMAALAPDRAANTSLKGLASRIADTQGPEIGAMNEWLRRNGKPAIDPSHAGHSGHAAHPMPGMATQEQLDRLKAATGAAFDALFVELMTRHHQGAIEMADVVRKDGSDVRVQEMADNIVAEQSDEIVRLRTILG</sequence>
<proteinExistence type="predicted"/>
<dbReference type="PANTHER" id="PTHR36933">
    <property type="entry name" value="SLL0788 PROTEIN"/>
    <property type="match status" value="1"/>
</dbReference>
<accession>A0A421BCG7</accession>
<organism evidence="4 5">
    <name type="scientific">Actinokineospora cianjurensis</name>
    <dbReference type="NCBI Taxonomy" id="585224"/>
    <lineage>
        <taxon>Bacteria</taxon>
        <taxon>Bacillati</taxon>
        <taxon>Actinomycetota</taxon>
        <taxon>Actinomycetes</taxon>
        <taxon>Pseudonocardiales</taxon>
        <taxon>Pseudonocardiaceae</taxon>
        <taxon>Actinokineospora</taxon>
    </lineage>
</organism>
<name>A0A421BCG7_9PSEU</name>
<dbReference type="InterPro" id="IPR005183">
    <property type="entry name" value="DUF305_CopM-like"/>
</dbReference>
<evidence type="ECO:0000259" key="3">
    <source>
        <dbReference type="Pfam" id="PF03713"/>
    </source>
</evidence>
<dbReference type="OrthoDB" id="26872at2"/>
<evidence type="ECO:0000313" key="4">
    <source>
        <dbReference type="EMBL" id="RLK62037.1"/>
    </source>
</evidence>
<dbReference type="Pfam" id="PF03713">
    <property type="entry name" value="DUF305"/>
    <property type="match status" value="1"/>
</dbReference>
<evidence type="ECO:0000256" key="1">
    <source>
        <dbReference type="SAM" id="MobiDB-lite"/>
    </source>
</evidence>
<feature type="region of interest" description="Disordered" evidence="1">
    <location>
        <begin position="23"/>
        <end position="55"/>
    </location>
</feature>
<protein>
    <submittedName>
        <fullName evidence="4">Uncharacterized protein (DUF305 family)</fullName>
    </submittedName>
</protein>
<feature type="chain" id="PRO_5038787192" evidence="2">
    <location>
        <begin position="20"/>
        <end position="212"/>
    </location>
</feature>
<dbReference type="RefSeq" id="WP_121390580.1">
    <property type="nucleotide sequence ID" value="NZ_RCDD01000001.1"/>
</dbReference>
<reference evidence="4 5" key="1">
    <citation type="submission" date="2018-10" db="EMBL/GenBank/DDBJ databases">
        <title>Genomic Encyclopedia of Archaeal and Bacterial Type Strains, Phase II (KMG-II): from individual species to whole genera.</title>
        <authorList>
            <person name="Goeker M."/>
        </authorList>
    </citation>
    <scope>NUCLEOTIDE SEQUENCE [LARGE SCALE GENOMIC DNA]</scope>
    <source>
        <strain evidence="4 5">DSM 45657</strain>
    </source>
</reference>
<comment type="caution">
    <text evidence="4">The sequence shown here is derived from an EMBL/GenBank/DDBJ whole genome shotgun (WGS) entry which is preliminary data.</text>
</comment>
<dbReference type="EMBL" id="RCDD01000001">
    <property type="protein sequence ID" value="RLK62037.1"/>
    <property type="molecule type" value="Genomic_DNA"/>
</dbReference>
<dbReference type="Gene3D" id="1.20.1260.10">
    <property type="match status" value="1"/>
</dbReference>
<dbReference type="AlphaFoldDB" id="A0A421BCG7"/>
<feature type="signal peptide" evidence="2">
    <location>
        <begin position="1"/>
        <end position="19"/>
    </location>
</feature>
<keyword evidence="5" id="KW-1185">Reference proteome</keyword>
<evidence type="ECO:0000313" key="5">
    <source>
        <dbReference type="Proteomes" id="UP000282454"/>
    </source>
</evidence>
<keyword evidence="2" id="KW-0732">Signal</keyword>
<dbReference type="PROSITE" id="PS51257">
    <property type="entry name" value="PROKAR_LIPOPROTEIN"/>
    <property type="match status" value="1"/>
</dbReference>
<dbReference type="Proteomes" id="UP000282454">
    <property type="component" value="Unassembled WGS sequence"/>
</dbReference>
<dbReference type="InterPro" id="IPR012347">
    <property type="entry name" value="Ferritin-like"/>
</dbReference>
<dbReference type="PANTHER" id="PTHR36933:SF1">
    <property type="entry name" value="SLL0788 PROTEIN"/>
    <property type="match status" value="1"/>
</dbReference>
<feature type="domain" description="DUF305" evidence="3">
    <location>
        <begin position="63"/>
        <end position="211"/>
    </location>
</feature>
<gene>
    <name evidence="4" type="ORF">CLV68_2589</name>
</gene>